<accession>A0A4V3F9B0</accession>
<keyword evidence="2" id="KW-1185">Reference proteome</keyword>
<sequence length="390" mass="45390">MNLLVVPFHDWRKISQEGFRTRDAHFIEAFKKKSSITQIIINRPTTVLEIFLKRMGQPIQGAVIHSQNNFKLYQIEPQVYVIDYVSGDVFGQIFKGHAWFIQHYENPRYTAFIKECLLKLKVEEYHLLNQNIFAAKLSKNLKPITSIFDAWDNFTKFEVYKKYHKNILEAYAEYARICDFWITNSKDNTESFSIQFKPKNIFLIKNGVEVSRFTKEKTFTIPDDIKDIPRPIIGFGGKISHLIDVDLLNRTMEKTPNVSFVFVGQILDKAIYKSINKVENFYYVGDKHYDDYPNYVKSFDVGIVPYVIDKNKTSGANTIKVYEYLAANKKVVGTHGNGLEDLQDYVYIVSTADEFSEELNKANNEKLSLNFEEHTWDSKVTELLKLIQSA</sequence>
<protein>
    <submittedName>
        <fullName evidence="1">Glycosyltransferase involved in cell wall biosynthesis</fullName>
    </submittedName>
</protein>
<organism evidence="1 2">
    <name type="scientific">Gelidibacter sediminis</name>
    <dbReference type="NCBI Taxonomy" id="1608710"/>
    <lineage>
        <taxon>Bacteria</taxon>
        <taxon>Pseudomonadati</taxon>
        <taxon>Bacteroidota</taxon>
        <taxon>Flavobacteriia</taxon>
        <taxon>Flavobacteriales</taxon>
        <taxon>Flavobacteriaceae</taxon>
        <taxon>Gelidibacter</taxon>
    </lineage>
</organism>
<dbReference type="Gene3D" id="3.40.50.2000">
    <property type="entry name" value="Glycogen Phosphorylase B"/>
    <property type="match status" value="1"/>
</dbReference>
<proteinExistence type="predicted"/>
<reference evidence="1 2" key="1">
    <citation type="submission" date="2019-03" db="EMBL/GenBank/DDBJ databases">
        <title>Genomic Encyclopedia of Archaeal and Bacterial Type Strains, Phase II (KMG-II): from individual species to whole genera.</title>
        <authorList>
            <person name="Goeker M."/>
        </authorList>
    </citation>
    <scope>NUCLEOTIDE SEQUENCE [LARGE SCALE GENOMIC DNA]</scope>
    <source>
        <strain evidence="1 2">DSM 28135</strain>
    </source>
</reference>
<dbReference type="OrthoDB" id="9816564at2"/>
<evidence type="ECO:0000313" key="2">
    <source>
        <dbReference type="Proteomes" id="UP000294689"/>
    </source>
</evidence>
<dbReference type="Proteomes" id="UP000294689">
    <property type="component" value="Unassembled WGS sequence"/>
</dbReference>
<evidence type="ECO:0000313" key="1">
    <source>
        <dbReference type="EMBL" id="TDU43546.1"/>
    </source>
</evidence>
<dbReference type="SUPFAM" id="SSF53756">
    <property type="entry name" value="UDP-Glycosyltransferase/glycogen phosphorylase"/>
    <property type="match status" value="1"/>
</dbReference>
<dbReference type="EMBL" id="SOBW01000007">
    <property type="protein sequence ID" value="TDU43546.1"/>
    <property type="molecule type" value="Genomic_DNA"/>
</dbReference>
<keyword evidence="1" id="KW-0808">Transferase</keyword>
<dbReference type="GO" id="GO:0016740">
    <property type="term" value="F:transferase activity"/>
    <property type="evidence" value="ECO:0007669"/>
    <property type="project" value="UniProtKB-KW"/>
</dbReference>
<comment type="caution">
    <text evidence="1">The sequence shown here is derived from an EMBL/GenBank/DDBJ whole genome shotgun (WGS) entry which is preliminary data.</text>
</comment>
<dbReference type="RefSeq" id="WP_133756996.1">
    <property type="nucleotide sequence ID" value="NZ_SOBW01000007.1"/>
</dbReference>
<gene>
    <name evidence="1" type="ORF">BXY82_0960</name>
</gene>
<dbReference type="AlphaFoldDB" id="A0A4V3F9B0"/>
<name>A0A4V3F9B0_9FLAO</name>